<dbReference type="OrthoDB" id="2439165at2759"/>
<evidence type="ECO:0000313" key="2">
    <source>
        <dbReference type="Proteomes" id="UP001153678"/>
    </source>
</evidence>
<gene>
    <name evidence="1" type="ORF">FWILDA_LOCUS17048</name>
</gene>
<dbReference type="Proteomes" id="UP001153678">
    <property type="component" value="Unassembled WGS sequence"/>
</dbReference>
<keyword evidence="2" id="KW-1185">Reference proteome</keyword>
<comment type="caution">
    <text evidence="1">The sequence shown here is derived from an EMBL/GenBank/DDBJ whole genome shotgun (WGS) entry which is preliminary data.</text>
</comment>
<organism evidence="1 2">
    <name type="scientific">Funneliformis geosporum</name>
    <dbReference type="NCBI Taxonomy" id="1117311"/>
    <lineage>
        <taxon>Eukaryota</taxon>
        <taxon>Fungi</taxon>
        <taxon>Fungi incertae sedis</taxon>
        <taxon>Mucoromycota</taxon>
        <taxon>Glomeromycotina</taxon>
        <taxon>Glomeromycetes</taxon>
        <taxon>Glomerales</taxon>
        <taxon>Glomeraceae</taxon>
        <taxon>Funneliformis</taxon>
    </lineage>
</organism>
<sequence length="105" mass="12103">MEQICDTYKSDNPFSNTLTKEEIMKEVAKAYESPPKLQKPEKLQLSSIDRLESKIDEIGQITSKFSRILLNEQFQKPFYCSNCEHEGHKKNNCLNLAFAFSANPI</sequence>
<evidence type="ECO:0000313" key="1">
    <source>
        <dbReference type="EMBL" id="CAI2195382.1"/>
    </source>
</evidence>
<name>A0A9W4T6X0_9GLOM</name>
<reference evidence="1" key="1">
    <citation type="submission" date="2022-08" db="EMBL/GenBank/DDBJ databases">
        <authorList>
            <person name="Kallberg Y."/>
            <person name="Tangrot J."/>
            <person name="Rosling A."/>
        </authorList>
    </citation>
    <scope>NUCLEOTIDE SEQUENCE</scope>
    <source>
        <strain evidence="1">Wild A</strain>
    </source>
</reference>
<dbReference type="AlphaFoldDB" id="A0A9W4T6X0"/>
<accession>A0A9W4T6X0</accession>
<dbReference type="EMBL" id="CAMKVN010012370">
    <property type="protein sequence ID" value="CAI2195382.1"/>
    <property type="molecule type" value="Genomic_DNA"/>
</dbReference>
<proteinExistence type="predicted"/>
<protein>
    <submittedName>
        <fullName evidence="1">19815_t:CDS:1</fullName>
    </submittedName>
</protein>
<feature type="non-terminal residue" evidence="1">
    <location>
        <position position="105"/>
    </location>
</feature>